<dbReference type="InterPro" id="IPR014057">
    <property type="entry name" value="HI1420"/>
</dbReference>
<keyword evidence="3" id="KW-1185">Reference proteome</keyword>
<dbReference type="CDD" id="cd00093">
    <property type="entry name" value="HTH_XRE"/>
    <property type="match status" value="1"/>
</dbReference>
<evidence type="ECO:0000259" key="1">
    <source>
        <dbReference type="PROSITE" id="PS50943"/>
    </source>
</evidence>
<dbReference type="Pfam" id="PF21716">
    <property type="entry name" value="dnstrm_HI1420"/>
    <property type="match status" value="1"/>
</dbReference>
<dbReference type="Proteomes" id="UP001595740">
    <property type="component" value="Unassembled WGS sequence"/>
</dbReference>
<accession>A0ABV7RX17</accession>
<reference evidence="3" key="1">
    <citation type="journal article" date="2019" name="Int. J. Syst. Evol. Microbiol.">
        <title>The Global Catalogue of Microorganisms (GCM) 10K type strain sequencing project: providing services to taxonomists for standard genome sequencing and annotation.</title>
        <authorList>
            <consortium name="The Broad Institute Genomics Platform"/>
            <consortium name="The Broad Institute Genome Sequencing Center for Infectious Disease"/>
            <person name="Wu L."/>
            <person name="Ma J."/>
        </authorList>
    </citation>
    <scope>NUCLEOTIDE SEQUENCE [LARGE SCALE GENOMIC DNA]</scope>
    <source>
        <strain evidence="3">KCTC 42875</strain>
    </source>
</reference>
<evidence type="ECO:0000313" key="2">
    <source>
        <dbReference type="EMBL" id="MFC3552515.1"/>
    </source>
</evidence>
<organism evidence="2 3">
    <name type="scientific">Lysobacter cavernae</name>
    <dbReference type="NCBI Taxonomy" id="1685901"/>
    <lineage>
        <taxon>Bacteria</taxon>
        <taxon>Pseudomonadati</taxon>
        <taxon>Pseudomonadota</taxon>
        <taxon>Gammaproteobacteria</taxon>
        <taxon>Lysobacterales</taxon>
        <taxon>Lysobacteraceae</taxon>
        <taxon>Lysobacter</taxon>
    </lineage>
</organism>
<feature type="domain" description="HTH cro/C1-type" evidence="1">
    <location>
        <begin position="54"/>
        <end position="97"/>
    </location>
</feature>
<dbReference type="NCBIfam" id="TIGR02684">
    <property type="entry name" value="dnstrm_HI1420"/>
    <property type="match status" value="1"/>
</dbReference>
<dbReference type="Gene3D" id="1.10.260.40">
    <property type="entry name" value="lambda repressor-like DNA-binding domains"/>
    <property type="match status" value="1"/>
</dbReference>
<comment type="caution">
    <text evidence="2">The sequence shown here is derived from an EMBL/GenBank/DDBJ whole genome shotgun (WGS) entry which is preliminary data.</text>
</comment>
<dbReference type="RefSeq" id="WP_386760276.1">
    <property type="nucleotide sequence ID" value="NZ_JBHRXK010000022.1"/>
</dbReference>
<gene>
    <name evidence="2" type="ORF">ACFOLC_16060</name>
</gene>
<dbReference type="InterPro" id="IPR010982">
    <property type="entry name" value="Lambda_DNA-bd_dom_sf"/>
</dbReference>
<proteinExistence type="predicted"/>
<name>A0ABV7RX17_9GAMM</name>
<dbReference type="PANTHER" id="PTHR40275:SF1">
    <property type="entry name" value="SSL7038 PROTEIN"/>
    <property type="match status" value="1"/>
</dbReference>
<dbReference type="SMART" id="SM00530">
    <property type="entry name" value="HTH_XRE"/>
    <property type="match status" value="1"/>
</dbReference>
<sequence>MAKAKTKETFSRYDTADYLETEADIAAYLTACAEEDDPTLLVAALGDVARARNMTQLAEKTGMTRMGLYKALSGQGNPSFATVSKVAHALGLKITVAAV</sequence>
<protein>
    <submittedName>
        <fullName evidence="2">Addiction module antidote protein</fullName>
    </submittedName>
</protein>
<dbReference type="PROSITE" id="PS50943">
    <property type="entry name" value="HTH_CROC1"/>
    <property type="match status" value="1"/>
</dbReference>
<dbReference type="SUPFAM" id="SSF47413">
    <property type="entry name" value="lambda repressor-like DNA-binding domains"/>
    <property type="match status" value="1"/>
</dbReference>
<dbReference type="EMBL" id="JBHRXK010000022">
    <property type="protein sequence ID" value="MFC3552515.1"/>
    <property type="molecule type" value="Genomic_DNA"/>
</dbReference>
<dbReference type="InterPro" id="IPR001387">
    <property type="entry name" value="Cro/C1-type_HTH"/>
</dbReference>
<evidence type="ECO:0000313" key="3">
    <source>
        <dbReference type="Proteomes" id="UP001595740"/>
    </source>
</evidence>
<dbReference type="PANTHER" id="PTHR40275">
    <property type="entry name" value="SSL7038 PROTEIN"/>
    <property type="match status" value="1"/>
</dbReference>